<dbReference type="AlphaFoldDB" id="A0A8H3FMF2"/>
<dbReference type="Proteomes" id="UP000664169">
    <property type="component" value="Unassembled WGS sequence"/>
</dbReference>
<dbReference type="SMART" id="SM00240">
    <property type="entry name" value="FHA"/>
    <property type="match status" value="1"/>
</dbReference>
<keyword evidence="11" id="KW-1185">Reference proteome</keyword>
<reference evidence="10" key="1">
    <citation type="submission" date="2021-03" db="EMBL/GenBank/DDBJ databases">
        <authorList>
            <person name="Tagirdzhanova G."/>
        </authorList>
    </citation>
    <scope>NUCLEOTIDE SEQUENCE</scope>
</reference>
<dbReference type="PROSITE" id="PS50006">
    <property type="entry name" value="FHA_DOMAIN"/>
    <property type="match status" value="1"/>
</dbReference>
<evidence type="ECO:0000256" key="2">
    <source>
        <dbReference type="ARBA" id="ARBA00022723"/>
    </source>
</evidence>
<feature type="compositionally biased region" description="Polar residues" evidence="7">
    <location>
        <begin position="531"/>
        <end position="564"/>
    </location>
</feature>
<dbReference type="Pfam" id="PF17123">
    <property type="entry name" value="zf-RING_11"/>
    <property type="match status" value="1"/>
</dbReference>
<dbReference type="Gene3D" id="3.30.40.10">
    <property type="entry name" value="Zinc/RING finger domain, C3HC4 (zinc finger)"/>
    <property type="match status" value="1"/>
</dbReference>
<dbReference type="OrthoDB" id="687730at2759"/>
<feature type="compositionally biased region" description="Low complexity" evidence="7">
    <location>
        <begin position="26"/>
        <end position="35"/>
    </location>
</feature>
<dbReference type="InterPro" id="IPR000253">
    <property type="entry name" value="FHA_dom"/>
</dbReference>
<evidence type="ECO:0000256" key="3">
    <source>
        <dbReference type="ARBA" id="ARBA00022771"/>
    </source>
</evidence>
<evidence type="ECO:0000256" key="1">
    <source>
        <dbReference type="ARBA" id="ARBA00022679"/>
    </source>
</evidence>
<dbReference type="GO" id="GO:0005829">
    <property type="term" value="C:cytosol"/>
    <property type="evidence" value="ECO:0007669"/>
    <property type="project" value="TreeGrafter"/>
</dbReference>
<comment type="caution">
    <text evidence="10">The sequence shown here is derived from an EMBL/GenBank/DDBJ whole genome shotgun (WGS) entry which is preliminary data.</text>
</comment>
<dbReference type="InterPro" id="IPR008984">
    <property type="entry name" value="SMAD_FHA_dom_sf"/>
</dbReference>
<dbReference type="GO" id="GO:0006511">
    <property type="term" value="P:ubiquitin-dependent protein catabolic process"/>
    <property type="evidence" value="ECO:0007669"/>
    <property type="project" value="TreeGrafter"/>
</dbReference>
<dbReference type="FunFam" id="2.60.200.20:FF:000030">
    <property type="entry name" value="FHA domain-containing protein"/>
    <property type="match status" value="1"/>
</dbReference>
<keyword evidence="2" id="KW-0479">Metal-binding</keyword>
<gene>
    <name evidence="10" type="ORF">GOMPHAMPRED_004046</name>
</gene>
<feature type="compositionally biased region" description="Low complexity" evidence="7">
    <location>
        <begin position="76"/>
        <end position="114"/>
    </location>
</feature>
<feature type="compositionally biased region" description="Polar residues" evidence="7">
    <location>
        <begin position="36"/>
        <end position="53"/>
    </location>
</feature>
<sequence length="623" mass="66397">MFLTTSAAALTGSSITALSQAITTINHNNNNHNNHTSSLPAGNSSTLTPLHPSGVSTAFKSKFTRSRKEHALTGRSNTSTSINSVNSAASSNSAVSSTSRSASVADSTTSSISVPLVPSINPTPASPTFSTEITPPGASPGGSSIQDPFENINVVSDKTVPSIQLPEPASLDIVEEDETSSMRRRATESIGSNLIPSSLRAVFRDNSAAAPTTDNTPSVASPDQPPAAELASLNLEDGSAAVVASSPPSAAGRASNIGATEMPSIKFIPHQDQRASRPSLAFAPMTRTLPNEAAIIRVGRYSERDQSPNANNMPSSAPIGFKSKVVSRRHCEFWCANGQWYVKDVKSSSGTFLNHIRLSQPSTESKPFPVNDGDIVQLGMDFRGGEESIFRCVKIRIEVNRGWQKRVNDFNTTTHKALRALAKETSPTSSTECSICLMSISPCQALFVAPCSHVWHYKCIRPVINNPKMYPQFLCPNCRAVADLDADIEETVDGWDEPDFPDHDGAAGEAVANRAGTPVNTYENEEDAQISHPTNQEHNPTNLSAPTAQQVSTDQATVSNDNSGITSEELQDQTVLFSEPSSIQIRDPRAVAELLEGVVTPRNEAGPFVFDGSGRRLEPATSS</sequence>
<evidence type="ECO:0000256" key="4">
    <source>
        <dbReference type="ARBA" id="ARBA00022786"/>
    </source>
</evidence>
<feature type="compositionally biased region" description="Basic and acidic residues" evidence="7">
    <location>
        <begin position="613"/>
        <end position="623"/>
    </location>
</feature>
<evidence type="ECO:0000256" key="7">
    <source>
        <dbReference type="SAM" id="MobiDB-lite"/>
    </source>
</evidence>
<evidence type="ECO:0000256" key="6">
    <source>
        <dbReference type="PROSITE-ProRule" id="PRU00175"/>
    </source>
</evidence>
<dbReference type="InterPro" id="IPR013083">
    <property type="entry name" value="Znf_RING/FYVE/PHD"/>
</dbReference>
<dbReference type="SUPFAM" id="SSF49879">
    <property type="entry name" value="SMAD/FHA domain"/>
    <property type="match status" value="1"/>
</dbReference>
<organism evidence="10 11">
    <name type="scientific">Gomphillus americanus</name>
    <dbReference type="NCBI Taxonomy" id="1940652"/>
    <lineage>
        <taxon>Eukaryota</taxon>
        <taxon>Fungi</taxon>
        <taxon>Dikarya</taxon>
        <taxon>Ascomycota</taxon>
        <taxon>Pezizomycotina</taxon>
        <taxon>Lecanoromycetes</taxon>
        <taxon>OSLEUM clade</taxon>
        <taxon>Ostropomycetidae</taxon>
        <taxon>Ostropales</taxon>
        <taxon>Graphidaceae</taxon>
        <taxon>Gomphilloideae</taxon>
        <taxon>Gomphillus</taxon>
    </lineage>
</organism>
<dbReference type="PANTHER" id="PTHR15067">
    <property type="entry name" value="E3 UBIQUITIN-PROTEIN LIGASE RNF8"/>
    <property type="match status" value="1"/>
</dbReference>
<feature type="domain" description="RING-type" evidence="9">
    <location>
        <begin position="433"/>
        <end position="479"/>
    </location>
</feature>
<dbReference type="GO" id="GO:0000151">
    <property type="term" value="C:ubiquitin ligase complex"/>
    <property type="evidence" value="ECO:0007669"/>
    <property type="project" value="TreeGrafter"/>
</dbReference>
<dbReference type="PROSITE" id="PS50089">
    <property type="entry name" value="ZF_RING_2"/>
    <property type="match status" value="1"/>
</dbReference>
<feature type="domain" description="FHA" evidence="8">
    <location>
        <begin position="296"/>
        <end position="358"/>
    </location>
</feature>
<evidence type="ECO:0000259" key="8">
    <source>
        <dbReference type="PROSITE" id="PS50006"/>
    </source>
</evidence>
<feature type="region of interest" description="Disordered" evidence="7">
    <location>
        <begin position="603"/>
        <end position="623"/>
    </location>
</feature>
<dbReference type="InterPro" id="IPR001841">
    <property type="entry name" value="Znf_RING"/>
</dbReference>
<dbReference type="GO" id="GO:0008270">
    <property type="term" value="F:zinc ion binding"/>
    <property type="evidence" value="ECO:0007669"/>
    <property type="project" value="UniProtKB-KW"/>
</dbReference>
<evidence type="ECO:0000259" key="9">
    <source>
        <dbReference type="PROSITE" id="PS50089"/>
    </source>
</evidence>
<dbReference type="Gene3D" id="2.60.200.20">
    <property type="match status" value="1"/>
</dbReference>
<dbReference type="EMBL" id="CAJPDQ010000024">
    <property type="protein sequence ID" value="CAF9926054.1"/>
    <property type="molecule type" value="Genomic_DNA"/>
</dbReference>
<accession>A0A8H3FMF2</accession>
<keyword evidence="4" id="KW-0833">Ubl conjugation pathway</keyword>
<dbReference type="GO" id="GO:0032153">
    <property type="term" value="C:cell division site"/>
    <property type="evidence" value="ECO:0007669"/>
    <property type="project" value="TreeGrafter"/>
</dbReference>
<feature type="region of interest" description="Disordered" evidence="7">
    <location>
        <begin position="26"/>
        <end position="53"/>
    </location>
</feature>
<feature type="region of interest" description="Disordered" evidence="7">
    <location>
        <begin position="522"/>
        <end position="564"/>
    </location>
</feature>
<dbReference type="SMART" id="SM00184">
    <property type="entry name" value="RING"/>
    <property type="match status" value="1"/>
</dbReference>
<feature type="region of interest" description="Disordered" evidence="7">
    <location>
        <begin position="66"/>
        <end position="146"/>
    </location>
</feature>
<dbReference type="Pfam" id="PF00498">
    <property type="entry name" value="FHA"/>
    <property type="match status" value="1"/>
</dbReference>
<evidence type="ECO:0000256" key="5">
    <source>
        <dbReference type="ARBA" id="ARBA00022833"/>
    </source>
</evidence>
<keyword evidence="3 6" id="KW-0863">Zinc-finger</keyword>
<evidence type="ECO:0000313" key="11">
    <source>
        <dbReference type="Proteomes" id="UP000664169"/>
    </source>
</evidence>
<dbReference type="GO" id="GO:0061630">
    <property type="term" value="F:ubiquitin protein ligase activity"/>
    <property type="evidence" value="ECO:0007669"/>
    <property type="project" value="TreeGrafter"/>
</dbReference>
<evidence type="ECO:0000313" key="10">
    <source>
        <dbReference type="EMBL" id="CAF9926054.1"/>
    </source>
</evidence>
<dbReference type="GO" id="GO:0016567">
    <property type="term" value="P:protein ubiquitination"/>
    <property type="evidence" value="ECO:0007669"/>
    <property type="project" value="TreeGrafter"/>
</dbReference>
<proteinExistence type="predicted"/>
<dbReference type="PANTHER" id="PTHR15067:SF7">
    <property type="entry name" value="E3 UBIQUITIN-PROTEIN LIGASE DMA1-RELATED"/>
    <property type="match status" value="1"/>
</dbReference>
<keyword evidence="1" id="KW-0808">Transferase</keyword>
<feature type="compositionally biased region" description="Polar residues" evidence="7">
    <location>
        <begin position="120"/>
        <end position="133"/>
    </location>
</feature>
<keyword evidence="5" id="KW-0862">Zinc</keyword>
<name>A0A8H3FMF2_9LECA</name>
<protein>
    <submittedName>
        <fullName evidence="10">Uncharacterized protein</fullName>
    </submittedName>
</protein>
<dbReference type="SUPFAM" id="SSF57850">
    <property type="entry name" value="RING/U-box"/>
    <property type="match status" value="1"/>
</dbReference>